<dbReference type="EMBL" id="JMSZ01000007">
    <property type="protein sequence ID" value="KDE41137.1"/>
    <property type="molecule type" value="Genomic_DNA"/>
</dbReference>
<evidence type="ECO:0000313" key="2">
    <source>
        <dbReference type="EMBL" id="KDE41137.1"/>
    </source>
</evidence>
<comment type="caution">
    <text evidence="2">The sequence shown here is derived from an EMBL/GenBank/DDBJ whole genome shotgun (WGS) entry which is preliminary data.</text>
</comment>
<feature type="transmembrane region" description="Helical" evidence="1">
    <location>
        <begin position="363"/>
        <end position="380"/>
    </location>
</feature>
<dbReference type="STRING" id="267850.ADINL_0210"/>
<evidence type="ECO:0000256" key="1">
    <source>
        <dbReference type="SAM" id="Phobius"/>
    </source>
</evidence>
<feature type="transmembrane region" description="Helical" evidence="1">
    <location>
        <begin position="235"/>
        <end position="259"/>
    </location>
</feature>
<keyword evidence="1" id="KW-0812">Transmembrane</keyword>
<dbReference type="Proteomes" id="UP000027318">
    <property type="component" value="Unassembled WGS sequence"/>
</dbReference>
<feature type="transmembrane region" description="Helical" evidence="1">
    <location>
        <begin position="309"/>
        <end position="330"/>
    </location>
</feature>
<feature type="transmembrane region" description="Helical" evidence="1">
    <location>
        <begin position="195"/>
        <end position="215"/>
    </location>
</feature>
<feature type="transmembrane region" description="Helical" evidence="1">
    <location>
        <begin position="157"/>
        <end position="183"/>
    </location>
</feature>
<feature type="transmembrane region" description="Helical" evidence="1">
    <location>
        <begin position="89"/>
        <end position="110"/>
    </location>
</feature>
<keyword evidence="3" id="KW-1185">Reference proteome</keyword>
<dbReference type="OrthoDB" id="10017334at2"/>
<feature type="transmembrane region" description="Helical" evidence="1">
    <location>
        <begin position="47"/>
        <end position="68"/>
    </location>
</feature>
<keyword evidence="1" id="KW-0472">Membrane</keyword>
<evidence type="ECO:0000313" key="3">
    <source>
        <dbReference type="Proteomes" id="UP000027318"/>
    </source>
</evidence>
<feature type="transmembrane region" description="Helical" evidence="1">
    <location>
        <begin position="130"/>
        <end position="150"/>
    </location>
</feature>
<gene>
    <name evidence="2" type="ORF">ADINL_0210</name>
</gene>
<organism evidence="2 3">
    <name type="scientific">Nitrincola lacisaponensis</name>
    <dbReference type="NCBI Taxonomy" id="267850"/>
    <lineage>
        <taxon>Bacteria</taxon>
        <taxon>Pseudomonadati</taxon>
        <taxon>Pseudomonadota</taxon>
        <taxon>Gammaproteobacteria</taxon>
        <taxon>Oceanospirillales</taxon>
        <taxon>Oceanospirillaceae</taxon>
        <taxon>Nitrincola</taxon>
    </lineage>
</organism>
<proteinExistence type="predicted"/>
<protein>
    <submittedName>
        <fullName evidence="2">Polymerase</fullName>
    </submittedName>
</protein>
<name>A0A063Y9X3_9GAMM</name>
<dbReference type="AlphaFoldDB" id="A0A063Y9X3"/>
<dbReference type="RefSeq" id="WP_036542806.1">
    <property type="nucleotide sequence ID" value="NZ_JMSZ01000007.1"/>
</dbReference>
<sequence>MKPLDLILLLPVFYLFIVLYSFFGVYVFDFGKNVPFQLYRDTYSEGFFFVLWGYVFASLSFIVGALLVKFLAVNKEKVILYNYFSKPRVLNVYIVILFFMMFIVVMHMGMGVSHIYYRDGYVIDNESGSAVFRLLQVVLLPVVAVTLALTKKKKLGFFLFLILYIYVLGLSSRYSMVVPVFYYFGLIYRNNNYSVLGLVVVALVSLLSLLASVSFRDNIQQGVFPNLYSLVMLDFNYELFMYSLNYIFSYSVIAATYVVENHVGDGLSFIYSITPVPSMYIDVQYLTSSQKINEHAPFPAISILLLSGYHYLILYYIFSGMIWMFVLRFFHKKSLVGYMVVTCLFILFVVLATQYNLRSVTRLVYYSIFLYLIFIIALQFKLKRVR</sequence>
<accession>A0A063Y9X3</accession>
<reference evidence="2 3" key="1">
    <citation type="journal article" date="2005" name="Int. J. Syst. Evol. Microbiol.">
        <title>Nitrincola lacisaponensis gen. nov., sp. nov., a novel alkaliphilic bacterium isolated from an alkaline, saline lake.</title>
        <authorList>
            <person name="Dimitriu P.A."/>
            <person name="Shukla S.K."/>
            <person name="Conradt J."/>
            <person name="Marquez M.C."/>
            <person name="Ventosa A."/>
            <person name="Maglia A."/>
            <person name="Peyton B.M."/>
            <person name="Pinkart H.C."/>
            <person name="Mormile M.R."/>
        </authorList>
    </citation>
    <scope>NUCLEOTIDE SEQUENCE [LARGE SCALE GENOMIC DNA]</scope>
    <source>
        <strain evidence="2 3">4CA</strain>
    </source>
</reference>
<keyword evidence="1" id="KW-1133">Transmembrane helix</keyword>
<feature type="transmembrane region" description="Helical" evidence="1">
    <location>
        <begin position="7"/>
        <end position="27"/>
    </location>
</feature>
<feature type="transmembrane region" description="Helical" evidence="1">
    <location>
        <begin position="335"/>
        <end position="357"/>
    </location>
</feature>